<gene>
    <name evidence="3" type="ORF">IAA93_08510</name>
</gene>
<organism evidence="3 4">
    <name type="scientific">Candidatus Avibacteroides avistercoris</name>
    <dbReference type="NCBI Taxonomy" id="2840690"/>
    <lineage>
        <taxon>Bacteria</taxon>
        <taxon>Pseudomonadati</taxon>
        <taxon>Bacteroidota</taxon>
        <taxon>Bacteroidia</taxon>
        <taxon>Bacteroidales</taxon>
        <taxon>Bacteroidaceae</taxon>
        <taxon>Bacteroidaceae incertae sedis</taxon>
        <taxon>Candidatus Avibacteroides</taxon>
    </lineage>
</organism>
<evidence type="ECO:0000313" key="3">
    <source>
        <dbReference type="EMBL" id="HJD53748.1"/>
    </source>
</evidence>
<accession>A0A9D2UJX0</accession>
<comment type="caution">
    <text evidence="3">The sequence shown here is derived from an EMBL/GenBank/DDBJ whole genome shotgun (WGS) entry which is preliminary data.</text>
</comment>
<name>A0A9D2UJX0_9BACT</name>
<dbReference type="Pfam" id="PF18990">
    <property type="entry name" value="DUF5723"/>
    <property type="match status" value="1"/>
</dbReference>
<reference evidence="3" key="2">
    <citation type="submission" date="2021-04" db="EMBL/GenBank/DDBJ databases">
        <authorList>
            <person name="Gilroy R."/>
        </authorList>
    </citation>
    <scope>NUCLEOTIDE SEQUENCE</scope>
    <source>
        <strain evidence="3">MalCec1-1739</strain>
    </source>
</reference>
<feature type="chain" id="PRO_5038942006" description="DUF5723 domain-containing protein" evidence="1">
    <location>
        <begin position="20"/>
        <end position="468"/>
    </location>
</feature>
<dbReference type="AlphaFoldDB" id="A0A9D2UJX0"/>
<keyword evidence="1" id="KW-0732">Signal</keyword>
<evidence type="ECO:0000259" key="2">
    <source>
        <dbReference type="Pfam" id="PF18990"/>
    </source>
</evidence>
<feature type="domain" description="DUF5723" evidence="2">
    <location>
        <begin position="39"/>
        <end position="434"/>
    </location>
</feature>
<dbReference type="EMBL" id="DWUP01000197">
    <property type="protein sequence ID" value="HJD53748.1"/>
    <property type="molecule type" value="Genomic_DNA"/>
</dbReference>
<reference evidence="3" key="1">
    <citation type="journal article" date="2021" name="PeerJ">
        <title>Extensive microbial diversity within the chicken gut microbiome revealed by metagenomics and culture.</title>
        <authorList>
            <person name="Gilroy R."/>
            <person name="Ravi A."/>
            <person name="Getino M."/>
            <person name="Pursley I."/>
            <person name="Horton D.L."/>
            <person name="Alikhan N.F."/>
            <person name="Baker D."/>
            <person name="Gharbi K."/>
            <person name="Hall N."/>
            <person name="Watson M."/>
            <person name="Adriaenssens E.M."/>
            <person name="Foster-Nyarko E."/>
            <person name="Jarju S."/>
            <person name="Secka A."/>
            <person name="Antonio M."/>
            <person name="Oren A."/>
            <person name="Chaudhuri R.R."/>
            <person name="La Ragione R."/>
            <person name="Hildebrand F."/>
            <person name="Pallen M.J."/>
        </authorList>
    </citation>
    <scope>NUCLEOTIDE SEQUENCE</scope>
    <source>
        <strain evidence="3">MalCec1-1739</strain>
    </source>
</reference>
<feature type="signal peptide" evidence="1">
    <location>
        <begin position="1"/>
        <end position="19"/>
    </location>
</feature>
<dbReference type="Proteomes" id="UP000787625">
    <property type="component" value="Unassembled WGS sequence"/>
</dbReference>
<protein>
    <recommendedName>
        <fullName evidence="2">DUF5723 domain-containing protein</fullName>
    </recommendedName>
</protein>
<dbReference type="InterPro" id="IPR043781">
    <property type="entry name" value="DUF5723"/>
</dbReference>
<sequence>MKKIITTIFLSAICCMASAQGLKSGYFLEGNFYRHQLNPAFGAERAYFSFPALGNLNIDVQSNMGLSTFLYESNDPAYDMTTFLDPSVSSSEFLDKLKKNNKIGANINMQILSAGFKLKKGYMTIDLGIKSNISTSLPKDFFKMVKSGMNSSGVTEYQFSDLRATANAYAEIGVGYSQKIMDGLRVGGKVKFLIGGAYAQMAYDKLTMRLSEDQWDIDADGYLDMALTTAAYDTELHNGRNKVTGINTDGPSSLFGGGFAIDLGAVYQTPIDGLEVSMAILDLGFIKWNNINRAISGGNYTFDGFDNIQTDKDAPDYDDNSIDTQLENLGDDLQDLFQLYTVDGKESKAKALAATLNIGAEYTMPFYDRMSAGFLSSTRIAGNLSTSEGRFYANVRPVDVLDLSVNYSISSYGSSFGWMINVHPRGFNFFIGSDSQFFKVSPQFLGIKRMNTNISMGINFPLGSRLDI</sequence>
<proteinExistence type="predicted"/>
<evidence type="ECO:0000256" key="1">
    <source>
        <dbReference type="SAM" id="SignalP"/>
    </source>
</evidence>
<evidence type="ECO:0000313" key="4">
    <source>
        <dbReference type="Proteomes" id="UP000787625"/>
    </source>
</evidence>